<proteinExistence type="predicted"/>
<dbReference type="PANTHER" id="PTHR34107">
    <property type="entry name" value="SLL0198 PROTEIN-RELATED"/>
    <property type="match status" value="1"/>
</dbReference>
<dbReference type="InterPro" id="IPR012296">
    <property type="entry name" value="Nuclease_put_TT1808"/>
</dbReference>
<reference evidence="2" key="2">
    <citation type="journal article" date="2022" name="Microbiol. Resour. Announc.">
        <title>Metagenome Sequencing to Explore Phylogenomics of Terrestrial Cyanobacteria.</title>
        <authorList>
            <person name="Ward R.D."/>
            <person name="Stajich J.E."/>
            <person name="Johansen J.R."/>
            <person name="Huntemann M."/>
            <person name="Clum A."/>
            <person name="Foster B."/>
            <person name="Foster B."/>
            <person name="Roux S."/>
            <person name="Palaniappan K."/>
            <person name="Varghese N."/>
            <person name="Mukherjee S."/>
            <person name="Reddy T.B.K."/>
            <person name="Daum C."/>
            <person name="Copeland A."/>
            <person name="Chen I.A."/>
            <person name="Ivanova N.N."/>
            <person name="Kyrpides N.C."/>
            <person name="Shapiro N."/>
            <person name="Eloe-Fadrosh E.A."/>
            <person name="Pietrasiak N."/>
        </authorList>
    </citation>
    <scope>NUCLEOTIDE SEQUENCE</scope>
    <source>
        <strain evidence="2">GSE-TBD4-15B</strain>
    </source>
</reference>
<reference evidence="2" key="1">
    <citation type="submission" date="2021-05" db="EMBL/GenBank/DDBJ databases">
        <authorList>
            <person name="Pietrasiak N."/>
            <person name="Ward R."/>
            <person name="Stajich J.E."/>
            <person name="Kurbessoian T."/>
        </authorList>
    </citation>
    <scope>NUCLEOTIDE SEQUENCE</scope>
    <source>
        <strain evidence="2">GSE-TBD4-15B</strain>
    </source>
</reference>
<dbReference type="SUPFAM" id="SSF52980">
    <property type="entry name" value="Restriction endonuclease-like"/>
    <property type="match status" value="1"/>
</dbReference>
<dbReference type="Pfam" id="PF05685">
    <property type="entry name" value="Uma2"/>
    <property type="match status" value="1"/>
</dbReference>
<dbReference type="Gene3D" id="3.90.1570.10">
    <property type="entry name" value="tt1808, chain A"/>
    <property type="match status" value="1"/>
</dbReference>
<accession>A0A951U2W5</accession>
<sequence>MVSSISECPTLEQFLQIPNLDESPAWEYINGEAIQKPMGGGKHSRLQKRIIGALDQAGDQYEAFPELRCTFGGRSVVPDIVVVSGDQIPLDATGEISSSGIDFAPPWVIEILSPRQSQTKVTGKILHCIRHGSQLGWLIDPEERSVLLYRPDRLPDLLMGAESVTILTGIDWTISVEQIFDWLR</sequence>
<gene>
    <name evidence="2" type="ORF">KME07_00785</name>
</gene>
<keyword evidence="2" id="KW-0378">Hydrolase</keyword>
<keyword evidence="2" id="KW-0540">Nuclease</keyword>
<evidence type="ECO:0000259" key="1">
    <source>
        <dbReference type="Pfam" id="PF05685"/>
    </source>
</evidence>
<dbReference type="GO" id="GO:0004519">
    <property type="term" value="F:endonuclease activity"/>
    <property type="evidence" value="ECO:0007669"/>
    <property type="project" value="UniProtKB-KW"/>
</dbReference>
<dbReference type="InterPro" id="IPR008538">
    <property type="entry name" value="Uma2"/>
</dbReference>
<comment type="caution">
    <text evidence="2">The sequence shown here is derived from an EMBL/GenBank/DDBJ whole genome shotgun (WGS) entry which is preliminary data.</text>
</comment>
<feature type="domain" description="Putative restriction endonuclease" evidence="1">
    <location>
        <begin position="11"/>
        <end position="175"/>
    </location>
</feature>
<dbReference type="PANTHER" id="PTHR34107:SF5">
    <property type="entry name" value="SLL1355 PROTEIN"/>
    <property type="match status" value="1"/>
</dbReference>
<protein>
    <submittedName>
        <fullName evidence="2">Uma2 family endonuclease</fullName>
    </submittedName>
</protein>
<dbReference type="AlphaFoldDB" id="A0A951U2W5"/>
<dbReference type="Proteomes" id="UP000707356">
    <property type="component" value="Unassembled WGS sequence"/>
</dbReference>
<dbReference type="CDD" id="cd06260">
    <property type="entry name" value="DUF820-like"/>
    <property type="match status" value="1"/>
</dbReference>
<evidence type="ECO:0000313" key="3">
    <source>
        <dbReference type="Proteomes" id="UP000707356"/>
    </source>
</evidence>
<dbReference type="EMBL" id="JAHHHV010000003">
    <property type="protein sequence ID" value="MBW4463965.1"/>
    <property type="molecule type" value="Genomic_DNA"/>
</dbReference>
<organism evidence="2 3">
    <name type="scientific">Pegethrix bostrychoides GSE-TBD4-15B</name>
    <dbReference type="NCBI Taxonomy" id="2839662"/>
    <lineage>
        <taxon>Bacteria</taxon>
        <taxon>Bacillati</taxon>
        <taxon>Cyanobacteriota</taxon>
        <taxon>Cyanophyceae</taxon>
        <taxon>Oculatellales</taxon>
        <taxon>Oculatellaceae</taxon>
        <taxon>Pegethrix</taxon>
    </lineage>
</organism>
<name>A0A951U2W5_9CYAN</name>
<dbReference type="InterPro" id="IPR011335">
    <property type="entry name" value="Restrct_endonuc-II-like"/>
</dbReference>
<evidence type="ECO:0000313" key="2">
    <source>
        <dbReference type="EMBL" id="MBW4463965.1"/>
    </source>
</evidence>
<keyword evidence="2" id="KW-0255">Endonuclease</keyword>